<dbReference type="GO" id="GO:0009086">
    <property type="term" value="P:methionine biosynthetic process"/>
    <property type="evidence" value="ECO:0007669"/>
    <property type="project" value="InterPro"/>
</dbReference>
<evidence type="ECO:0000313" key="7">
    <source>
        <dbReference type="Proteomes" id="UP000199058"/>
    </source>
</evidence>
<feature type="binding site" evidence="3 4">
    <location>
        <position position="207"/>
    </location>
    <ligand>
        <name>Zn(2+)</name>
        <dbReference type="ChEBI" id="CHEBI:29105"/>
    </ligand>
</feature>
<dbReference type="InterPro" id="IPR003726">
    <property type="entry name" value="HCY_dom"/>
</dbReference>
<keyword evidence="3 4" id="KW-0479">Metal-binding</keyword>
<dbReference type="AlphaFoldDB" id="A0A1I1GMA0"/>
<organism evidence="6 7">
    <name type="scientific">Marinospirillum celere</name>
    <dbReference type="NCBI Taxonomy" id="1122252"/>
    <lineage>
        <taxon>Bacteria</taxon>
        <taxon>Pseudomonadati</taxon>
        <taxon>Pseudomonadota</taxon>
        <taxon>Gammaproteobacteria</taxon>
        <taxon>Oceanospirillales</taxon>
        <taxon>Oceanospirillaceae</taxon>
        <taxon>Marinospirillum</taxon>
    </lineage>
</organism>
<dbReference type="InterPro" id="IPR017226">
    <property type="entry name" value="BHMT-like"/>
</dbReference>
<dbReference type="PROSITE" id="PS50970">
    <property type="entry name" value="HCY"/>
    <property type="match status" value="1"/>
</dbReference>
<feature type="domain" description="Hcy-binding" evidence="5">
    <location>
        <begin position="1"/>
        <end position="293"/>
    </location>
</feature>
<dbReference type="Proteomes" id="UP000199058">
    <property type="component" value="Unassembled WGS sequence"/>
</dbReference>
<reference evidence="6 7" key="1">
    <citation type="submission" date="2016-10" db="EMBL/GenBank/DDBJ databases">
        <authorList>
            <person name="de Groot N.N."/>
        </authorList>
    </citation>
    <scope>NUCLEOTIDE SEQUENCE [LARGE SCALE GENOMIC DNA]</scope>
    <source>
        <strain evidence="6 7">DSM 18438</strain>
    </source>
</reference>
<keyword evidence="2 4" id="KW-0808">Transferase</keyword>
<keyword evidence="1 4" id="KW-0489">Methyltransferase</keyword>
<name>A0A1I1GMA0_9GAMM</name>
<evidence type="ECO:0000256" key="2">
    <source>
        <dbReference type="ARBA" id="ARBA00022679"/>
    </source>
</evidence>
<dbReference type="GO" id="GO:0008270">
    <property type="term" value="F:zinc ion binding"/>
    <property type="evidence" value="ECO:0007669"/>
    <property type="project" value="InterPro"/>
</dbReference>
<dbReference type="Gene3D" id="3.20.20.330">
    <property type="entry name" value="Homocysteine-binding-like domain"/>
    <property type="match status" value="1"/>
</dbReference>
<dbReference type="PANTHER" id="PTHR11103">
    <property type="entry name" value="SLR1189 PROTEIN"/>
    <property type="match status" value="1"/>
</dbReference>
<dbReference type="InterPro" id="IPR036589">
    <property type="entry name" value="HCY_dom_sf"/>
</dbReference>
<keyword evidence="3 4" id="KW-0862">Zinc</keyword>
<protein>
    <submittedName>
        <fullName evidence="6">Homocysteine S-methyltransferase</fullName>
    </submittedName>
</protein>
<evidence type="ECO:0000256" key="3">
    <source>
        <dbReference type="PIRSR" id="PIRSR037505-2"/>
    </source>
</evidence>
<evidence type="ECO:0000256" key="4">
    <source>
        <dbReference type="PROSITE-ProRule" id="PRU00333"/>
    </source>
</evidence>
<dbReference type="PIRSF" id="PIRSF037505">
    <property type="entry name" value="Betaine_HMT"/>
    <property type="match status" value="1"/>
</dbReference>
<dbReference type="Pfam" id="PF02574">
    <property type="entry name" value="S-methyl_trans"/>
    <property type="match status" value="1"/>
</dbReference>
<dbReference type="GO" id="GO:0008168">
    <property type="term" value="F:methyltransferase activity"/>
    <property type="evidence" value="ECO:0007669"/>
    <property type="project" value="UniProtKB-UniRule"/>
</dbReference>
<sequence length="301" mass="32305">MSQPTRKPLLLDGGMGQELRKRSSRPATPLWSAQVLLDEPHLVVEAHCDFIAAGAEVIKLNNYSVTPLRLARDGNPELFEHLHSLALAAAHQAREQMGKEVKIAGCLPPLVASYHSDSVPDDATCAADYQRLVEQQSAGVDLFIIETMSLIREAKAATRAAVASKLPVWVAFTVDDTDGTRLRSGEKLLAAAKEVLELGAECLLVNCSSPEGVTRAMRELSQLEVPFGGYANGFTSVAPLKPGGTVDQLAARTDLNPKAYADYAKQWIEQGASIIGGCCEVGPLHIAELKQQLVNQGKATN</sequence>
<evidence type="ECO:0000256" key="1">
    <source>
        <dbReference type="ARBA" id="ARBA00022603"/>
    </source>
</evidence>
<dbReference type="SUPFAM" id="SSF82282">
    <property type="entry name" value="Homocysteine S-methyltransferase"/>
    <property type="match status" value="1"/>
</dbReference>
<dbReference type="EMBL" id="FOLH01000003">
    <property type="protein sequence ID" value="SFC12887.1"/>
    <property type="molecule type" value="Genomic_DNA"/>
</dbReference>
<evidence type="ECO:0000313" key="6">
    <source>
        <dbReference type="EMBL" id="SFC12887.1"/>
    </source>
</evidence>
<comment type="cofactor">
    <cofactor evidence="3">
        <name>Zn(2+)</name>
        <dbReference type="ChEBI" id="CHEBI:29105"/>
    </cofactor>
    <text evidence="3">Binds 1 zinc ion per subunit.</text>
</comment>
<dbReference type="RefSeq" id="WP_245751728.1">
    <property type="nucleotide sequence ID" value="NZ_FOLH01000003.1"/>
</dbReference>
<accession>A0A1I1GMA0</accession>
<gene>
    <name evidence="6" type="ORF">SAMN05660443_1530</name>
</gene>
<keyword evidence="7" id="KW-1185">Reference proteome</keyword>
<dbReference type="STRING" id="1122252.SAMN05660443_1530"/>
<feature type="binding site" evidence="3 4">
    <location>
        <position position="279"/>
    </location>
    <ligand>
        <name>Zn(2+)</name>
        <dbReference type="ChEBI" id="CHEBI:29105"/>
    </ligand>
</feature>
<dbReference type="GO" id="GO:0032259">
    <property type="term" value="P:methylation"/>
    <property type="evidence" value="ECO:0007669"/>
    <property type="project" value="UniProtKB-KW"/>
</dbReference>
<dbReference type="PANTHER" id="PTHR11103:SF18">
    <property type="entry name" value="SLR1189 PROTEIN"/>
    <property type="match status" value="1"/>
</dbReference>
<feature type="binding site" evidence="3 4">
    <location>
        <position position="278"/>
    </location>
    <ligand>
        <name>Zn(2+)</name>
        <dbReference type="ChEBI" id="CHEBI:29105"/>
    </ligand>
</feature>
<evidence type="ECO:0000259" key="5">
    <source>
        <dbReference type="PROSITE" id="PS50970"/>
    </source>
</evidence>
<proteinExistence type="predicted"/>